<name>A0A1B9I0Y2_9TREE</name>
<organism evidence="2">
    <name type="scientific">Kwoniella pini CBS 10737</name>
    <dbReference type="NCBI Taxonomy" id="1296096"/>
    <lineage>
        <taxon>Eukaryota</taxon>
        <taxon>Fungi</taxon>
        <taxon>Dikarya</taxon>
        <taxon>Basidiomycota</taxon>
        <taxon>Agaricomycotina</taxon>
        <taxon>Tremellomycetes</taxon>
        <taxon>Tremellales</taxon>
        <taxon>Cryptococcaceae</taxon>
        <taxon>Kwoniella</taxon>
    </lineage>
</organism>
<evidence type="ECO:0000313" key="2">
    <source>
        <dbReference type="EMBL" id="OCF49200.1"/>
    </source>
</evidence>
<dbReference type="Gene3D" id="2.60.120.260">
    <property type="entry name" value="Galactose-binding domain-like"/>
    <property type="match status" value="1"/>
</dbReference>
<proteinExistence type="predicted"/>
<reference evidence="2" key="1">
    <citation type="submission" date="2013-07" db="EMBL/GenBank/DDBJ databases">
        <title>The Genome Sequence of Cryptococcus pinus CBS10737.</title>
        <authorList>
            <consortium name="The Broad Institute Genome Sequencing Platform"/>
            <person name="Cuomo C."/>
            <person name="Litvintseva A."/>
            <person name="Chen Y."/>
            <person name="Heitman J."/>
            <person name="Sun S."/>
            <person name="Springer D."/>
            <person name="Dromer F."/>
            <person name="Young S.K."/>
            <person name="Zeng Q."/>
            <person name="Gargeya S."/>
            <person name="Fitzgerald M."/>
            <person name="Abouelleil A."/>
            <person name="Alvarado L."/>
            <person name="Berlin A.M."/>
            <person name="Chapman S.B."/>
            <person name="Dewar J."/>
            <person name="Goldberg J."/>
            <person name="Griggs A."/>
            <person name="Gujja S."/>
            <person name="Hansen M."/>
            <person name="Howarth C."/>
            <person name="Imamovic A."/>
            <person name="Larimer J."/>
            <person name="McCowan C."/>
            <person name="Murphy C."/>
            <person name="Pearson M."/>
            <person name="Priest M."/>
            <person name="Roberts A."/>
            <person name="Saif S."/>
            <person name="Shea T."/>
            <person name="Sykes S."/>
            <person name="Wortman J."/>
            <person name="Nusbaum C."/>
            <person name="Birren B."/>
        </authorList>
    </citation>
    <scope>NUCLEOTIDE SEQUENCE [LARGE SCALE GENOMIC DNA]</scope>
    <source>
        <strain evidence="2">CBS 10737</strain>
    </source>
</reference>
<dbReference type="AlphaFoldDB" id="A0A1B9I0Y2"/>
<dbReference type="STRING" id="1296096.A0A1B9I0Y2"/>
<feature type="region of interest" description="Disordered" evidence="1">
    <location>
        <begin position="175"/>
        <end position="232"/>
    </location>
</feature>
<accession>A0A1B9I0Y2</accession>
<sequence>MSDNNDSPHTTLNDCDPNWQYMGDTWGTNHTDFSSEDDPLVGQYYEATFESTTVHKAFARLCWTGTKVEVFGGKRKNHGLYTVSIDNGEIVWLNGYSEKPQIQALLYGTQDLEWGNHQIVLTNMPKTNMTNKDNLWFDIDYAEISGWPIDCKDLPEATVTPTETMIPASAIAHMTNTSPTASSGSNSTNSTTVNSTSGSVQLSGVSTASLTSAPSTSNGSVSQFTSTSPSSNISPTTTVILSSATISNATSTFGGSSASATNTTSNADRLRSGTEGQLALCLLLGVYLFKMII</sequence>
<gene>
    <name evidence="2" type="ORF">I206_04888</name>
</gene>
<reference evidence="2" key="2">
    <citation type="submission" date="2016-07" db="EMBL/GenBank/DDBJ databases">
        <title>Evolution of pathogenesis and genome organization in the Tremellales.</title>
        <authorList>
            <person name="Cuomo C."/>
            <person name="Litvintseva A."/>
            <person name="Heitman J."/>
            <person name="Chen Y."/>
            <person name="Sun S."/>
            <person name="Springer D."/>
            <person name="Dromer F."/>
            <person name="Young S."/>
            <person name="Zeng Q."/>
            <person name="Chapman S."/>
            <person name="Gujja S."/>
            <person name="Saif S."/>
            <person name="Birren B."/>
        </authorList>
    </citation>
    <scope>NUCLEOTIDE SEQUENCE</scope>
    <source>
        <strain evidence="2">CBS 10737</strain>
    </source>
</reference>
<dbReference type="EMBL" id="KI894012">
    <property type="protein sequence ID" value="OCF49200.1"/>
    <property type="molecule type" value="Genomic_DNA"/>
</dbReference>
<protein>
    <submittedName>
        <fullName evidence="2">Uncharacterized protein</fullName>
    </submittedName>
</protein>
<evidence type="ECO:0000256" key="1">
    <source>
        <dbReference type="SAM" id="MobiDB-lite"/>
    </source>
</evidence>
<dbReference type="OrthoDB" id="2563669at2759"/>